<dbReference type="RefSeq" id="WP_015854785.1">
    <property type="nucleotide sequence ID" value="NC_012880.1"/>
</dbReference>
<dbReference type="SUPFAM" id="SSF55785">
    <property type="entry name" value="PYP-like sensor domain (PAS domain)"/>
    <property type="match status" value="3"/>
</dbReference>
<dbReference type="InterPro" id="IPR043128">
    <property type="entry name" value="Rev_trsase/Diguanyl_cyclase"/>
</dbReference>
<dbReference type="SUPFAM" id="SSF55073">
    <property type="entry name" value="Nucleotide cyclase"/>
    <property type="match status" value="1"/>
</dbReference>
<gene>
    <name evidence="2" type="ordered locus">Dd703_3120</name>
</gene>
<dbReference type="HOGENOM" id="CLU_488963_0_0_6"/>
<dbReference type="SMART" id="SM00091">
    <property type="entry name" value="PAS"/>
    <property type="match status" value="3"/>
</dbReference>
<dbReference type="CDD" id="cd01949">
    <property type="entry name" value="GGDEF"/>
    <property type="match status" value="1"/>
</dbReference>
<dbReference type="EMBL" id="CP001654">
    <property type="protein sequence ID" value="ACS86885.1"/>
    <property type="molecule type" value="Genomic_DNA"/>
</dbReference>
<dbReference type="eggNOG" id="COG2199">
    <property type="taxonomic scope" value="Bacteria"/>
</dbReference>
<dbReference type="NCBIfam" id="TIGR00229">
    <property type="entry name" value="sensory_box"/>
    <property type="match status" value="2"/>
</dbReference>
<sequence>MIADFQNELFEQSDISTAILNLKGNFVKVNVAFCELLDISRENIEGCPFRKLSAINDASGYISIISALLKDELKSSFFYHTFQKGDGSPIQTLIHIGVIKKDNQVMYFYLHAYDTAFFKNNDPSLVGKNHFPDSTPPDETDRFDTFINNKKEAFIEFNEHGCATKFNVAARNMFQLDERVLNHKICEKIIFPKKRSTLGASFSDIFMAHSERHGGFKKRFYGKGKDGNRFPIEITTNTYQVNNKNYYSISITNVSNRVENLKALIHRQLRLSEIVDSIPALVAHVDKNLNFTFINNMYEQYFSCKPESILNTSVFHFYDRKFFSPADFKIKKVYEKISYSFEKTIEINGENVVFNNTVIPAKKLQDGFYLLTNDITEFRNQQDVYRYDANHDLLTGLPNRRAIDDYLEHYRNPELKIRHDDYGIGVLFFDLNGFKEINDNYGHDFGDKTLIKFSQIVKENIQHDDFFARLSGDEFLLIIERSKFNVLESEAELLVKKIHSNLTSPVIIDDIEITIRTSIGVSLRKNNQNINIENLIIDADKRMYKNKRELKSHLLSR</sequence>
<dbReference type="Pfam" id="PF00990">
    <property type="entry name" value="GGDEF"/>
    <property type="match status" value="1"/>
</dbReference>
<dbReference type="KEGG" id="dda:Dd703_3120"/>
<dbReference type="PANTHER" id="PTHR44757:SF2">
    <property type="entry name" value="BIOFILM ARCHITECTURE MAINTENANCE PROTEIN MBAA"/>
    <property type="match status" value="1"/>
</dbReference>
<dbReference type="NCBIfam" id="TIGR00254">
    <property type="entry name" value="GGDEF"/>
    <property type="match status" value="1"/>
</dbReference>
<dbReference type="PANTHER" id="PTHR44757">
    <property type="entry name" value="DIGUANYLATE CYCLASE DGCP"/>
    <property type="match status" value="1"/>
</dbReference>
<dbReference type="CDD" id="cd00130">
    <property type="entry name" value="PAS"/>
    <property type="match status" value="1"/>
</dbReference>
<dbReference type="InterPro" id="IPR035965">
    <property type="entry name" value="PAS-like_dom_sf"/>
</dbReference>
<accession>C6CCP2</accession>
<evidence type="ECO:0000313" key="2">
    <source>
        <dbReference type="EMBL" id="ACS86885.1"/>
    </source>
</evidence>
<protein>
    <submittedName>
        <fullName evidence="2">Diguanylate cyclase with PAS/PAC sensor</fullName>
    </submittedName>
</protein>
<evidence type="ECO:0000259" key="1">
    <source>
        <dbReference type="PROSITE" id="PS50887"/>
    </source>
</evidence>
<dbReference type="SMART" id="SM00267">
    <property type="entry name" value="GGDEF"/>
    <property type="match status" value="1"/>
</dbReference>
<dbReference type="InterPro" id="IPR013656">
    <property type="entry name" value="PAS_4"/>
</dbReference>
<feature type="domain" description="GGDEF" evidence="1">
    <location>
        <begin position="422"/>
        <end position="557"/>
    </location>
</feature>
<dbReference type="Proteomes" id="UP000002734">
    <property type="component" value="Chromosome"/>
</dbReference>
<organism evidence="2 3">
    <name type="scientific">Musicola paradisiaca (strain Ech703)</name>
    <name type="common">Dickeya paradisiaca</name>
    <name type="synonym">Dickeya dadantii</name>
    <dbReference type="NCBI Taxonomy" id="579405"/>
    <lineage>
        <taxon>Bacteria</taxon>
        <taxon>Pseudomonadati</taxon>
        <taxon>Pseudomonadota</taxon>
        <taxon>Gammaproteobacteria</taxon>
        <taxon>Enterobacterales</taxon>
        <taxon>Pectobacteriaceae</taxon>
        <taxon>Musicola</taxon>
    </lineage>
</organism>
<name>C6CCP2_MUSP7</name>
<dbReference type="InterPro" id="IPR052155">
    <property type="entry name" value="Biofilm_reg_signaling"/>
</dbReference>
<dbReference type="Pfam" id="PF13426">
    <property type="entry name" value="PAS_9"/>
    <property type="match status" value="2"/>
</dbReference>
<dbReference type="InterPro" id="IPR000014">
    <property type="entry name" value="PAS"/>
</dbReference>
<dbReference type="Pfam" id="PF08448">
    <property type="entry name" value="PAS_4"/>
    <property type="match status" value="1"/>
</dbReference>
<dbReference type="PROSITE" id="PS50887">
    <property type="entry name" value="GGDEF"/>
    <property type="match status" value="1"/>
</dbReference>
<dbReference type="STRING" id="579405.Dd703_3120"/>
<dbReference type="InterPro" id="IPR000160">
    <property type="entry name" value="GGDEF_dom"/>
</dbReference>
<dbReference type="Gene3D" id="3.30.450.20">
    <property type="entry name" value="PAS domain"/>
    <property type="match status" value="3"/>
</dbReference>
<evidence type="ECO:0000313" key="3">
    <source>
        <dbReference type="Proteomes" id="UP000002734"/>
    </source>
</evidence>
<keyword evidence="3" id="KW-1185">Reference proteome</keyword>
<dbReference type="AlphaFoldDB" id="C6CCP2"/>
<dbReference type="InterPro" id="IPR029787">
    <property type="entry name" value="Nucleotide_cyclase"/>
</dbReference>
<proteinExistence type="predicted"/>
<dbReference type="Gene3D" id="3.30.70.270">
    <property type="match status" value="1"/>
</dbReference>
<reference evidence="2" key="1">
    <citation type="submission" date="2009-06" db="EMBL/GenBank/DDBJ databases">
        <title>Complete sequence of Dickeya dadantii Ech703.</title>
        <authorList>
            <consortium name="US DOE Joint Genome Institute"/>
            <person name="Lucas S."/>
            <person name="Copeland A."/>
            <person name="Lapidus A."/>
            <person name="Glavina del Rio T."/>
            <person name="Dalin E."/>
            <person name="Tice H."/>
            <person name="Bruce D."/>
            <person name="Goodwin L."/>
            <person name="Pitluck S."/>
            <person name="Chertkov O."/>
            <person name="Brettin T."/>
            <person name="Detter J.C."/>
            <person name="Han C."/>
            <person name="Larimer F."/>
            <person name="Land M."/>
            <person name="Hauser L."/>
            <person name="Kyrpides N."/>
            <person name="Mikhailova N."/>
            <person name="Balakrishnan V."/>
            <person name="Glasner J."/>
            <person name="Perna N.T."/>
        </authorList>
    </citation>
    <scope>NUCLEOTIDE SEQUENCE [LARGE SCALE GENOMIC DNA]</scope>
    <source>
        <strain evidence="2">Ech703</strain>
    </source>
</reference>